<keyword evidence="13" id="KW-1185">Reference proteome</keyword>
<feature type="transmembrane region" description="Helical" evidence="7">
    <location>
        <begin position="536"/>
        <end position="565"/>
    </location>
</feature>
<dbReference type="Pfam" id="PF12621">
    <property type="entry name" value="PHM7_ext"/>
    <property type="match status" value="1"/>
</dbReference>
<evidence type="ECO:0008006" key="14">
    <source>
        <dbReference type="Google" id="ProtNLM"/>
    </source>
</evidence>
<proteinExistence type="inferred from homology"/>
<comment type="similarity">
    <text evidence="2">Belongs to the CSC1 (TC 1.A.17) family.</text>
</comment>
<feature type="transmembrane region" description="Helical" evidence="7">
    <location>
        <begin position="443"/>
        <end position="467"/>
    </location>
</feature>
<feature type="domain" description="CSC1/OSCA1-like cytosolic" evidence="11">
    <location>
        <begin position="182"/>
        <end position="384"/>
    </location>
</feature>
<feature type="transmembrane region" description="Helical" evidence="7">
    <location>
        <begin position="393"/>
        <end position="423"/>
    </location>
</feature>
<dbReference type="InterPro" id="IPR027815">
    <property type="entry name" value="CSC1/OSCA1-like_cyt"/>
</dbReference>
<keyword evidence="3" id="KW-0813">Transport</keyword>
<gene>
    <name evidence="12" type="ORF">PUMCH_003893</name>
</gene>
<dbReference type="KEGG" id="asau:88174956"/>
<dbReference type="AlphaFoldDB" id="A0AAX4HDT1"/>
<feature type="transmembrane region" description="Helical" evidence="7">
    <location>
        <begin position="138"/>
        <end position="157"/>
    </location>
</feature>
<dbReference type="Pfam" id="PF14703">
    <property type="entry name" value="PHM7_cyt"/>
    <property type="match status" value="1"/>
</dbReference>
<organism evidence="12 13">
    <name type="scientific">Australozyma saopauloensis</name>
    <dbReference type="NCBI Taxonomy" id="291208"/>
    <lineage>
        <taxon>Eukaryota</taxon>
        <taxon>Fungi</taxon>
        <taxon>Dikarya</taxon>
        <taxon>Ascomycota</taxon>
        <taxon>Saccharomycotina</taxon>
        <taxon>Pichiomycetes</taxon>
        <taxon>Metschnikowiaceae</taxon>
        <taxon>Australozyma</taxon>
    </lineage>
</organism>
<dbReference type="GO" id="GO:0005886">
    <property type="term" value="C:plasma membrane"/>
    <property type="evidence" value="ECO:0007669"/>
    <property type="project" value="TreeGrafter"/>
</dbReference>
<evidence type="ECO:0000256" key="4">
    <source>
        <dbReference type="ARBA" id="ARBA00022692"/>
    </source>
</evidence>
<name>A0AAX4HDT1_9ASCO</name>
<feature type="transmembrane region" description="Helical" evidence="7">
    <location>
        <begin position="586"/>
        <end position="605"/>
    </location>
</feature>
<feature type="domain" description="10TM putative phosphate transporter extracellular tail" evidence="9">
    <location>
        <begin position="793"/>
        <end position="881"/>
    </location>
</feature>
<evidence type="ECO:0000259" key="10">
    <source>
        <dbReference type="Pfam" id="PF13967"/>
    </source>
</evidence>
<feature type="domain" description="CSC1/OSCA1-like N-terminal transmembrane" evidence="10">
    <location>
        <begin position="11"/>
        <end position="159"/>
    </location>
</feature>
<feature type="transmembrane region" description="Helical" evidence="7">
    <location>
        <begin position="611"/>
        <end position="628"/>
    </location>
</feature>
<dbReference type="Pfam" id="PF02714">
    <property type="entry name" value="RSN1_7TM"/>
    <property type="match status" value="1"/>
</dbReference>
<dbReference type="PANTHER" id="PTHR13018">
    <property type="entry name" value="PROBABLE MEMBRANE PROTEIN DUF221-RELATED"/>
    <property type="match status" value="1"/>
</dbReference>
<accession>A0AAX4HDT1</accession>
<evidence type="ECO:0000256" key="2">
    <source>
        <dbReference type="ARBA" id="ARBA00007779"/>
    </source>
</evidence>
<dbReference type="EMBL" id="CP138897">
    <property type="protein sequence ID" value="WPK26536.1"/>
    <property type="molecule type" value="Genomic_DNA"/>
</dbReference>
<evidence type="ECO:0000259" key="11">
    <source>
        <dbReference type="Pfam" id="PF14703"/>
    </source>
</evidence>
<dbReference type="InterPro" id="IPR003864">
    <property type="entry name" value="CSC1/OSCA1-like_7TM"/>
</dbReference>
<evidence type="ECO:0000313" key="12">
    <source>
        <dbReference type="EMBL" id="WPK26536.1"/>
    </source>
</evidence>
<feature type="domain" description="CSC1/OSCA1-like 7TM region" evidence="8">
    <location>
        <begin position="395"/>
        <end position="668"/>
    </location>
</feature>
<reference evidence="12 13" key="1">
    <citation type="submission" date="2023-10" db="EMBL/GenBank/DDBJ databases">
        <title>Draft Genome Sequence of Candida saopaulonensis from a very Premature Infant with Sepsis.</title>
        <authorList>
            <person name="Ning Y."/>
            <person name="Dai R."/>
            <person name="Xiao M."/>
            <person name="Xu Y."/>
            <person name="Yan Q."/>
            <person name="Zhang L."/>
        </authorList>
    </citation>
    <scope>NUCLEOTIDE SEQUENCE [LARGE SCALE GENOMIC DNA]</scope>
    <source>
        <strain evidence="12 13">19XY460</strain>
    </source>
</reference>
<dbReference type="Pfam" id="PF13967">
    <property type="entry name" value="RSN1_TM"/>
    <property type="match status" value="1"/>
</dbReference>
<evidence type="ECO:0000259" key="9">
    <source>
        <dbReference type="Pfam" id="PF12621"/>
    </source>
</evidence>
<feature type="transmembrane region" description="Helical" evidence="7">
    <location>
        <begin position="649"/>
        <end position="671"/>
    </location>
</feature>
<keyword evidence="5 7" id="KW-1133">Transmembrane helix</keyword>
<dbReference type="RefSeq" id="XP_062878917.1">
    <property type="nucleotide sequence ID" value="XM_063022847.1"/>
</dbReference>
<sequence length="882" mass="100439">MSENQGTSTLAVLTALSANAITFGAFMGAFILFRVKFKRIYAPKSSFDLVPEDKKPDPLPLDPLRWIFILLRKPPSFFIQQCGLDGYLFLRYLIVMGLTFAIGILIWVVLLPINAVGGRGNGGLDRLSISNVKDPHRYYAHAFMSWVFYGGVIFVIYRELYFYNSLRTAVMTSPLYASKLSSRTVLFQSVPDSWLDEKQFFKLFNGVKRIYVTRNVRKLVLKVNKRQALAMQLEAATTKLLKTGIKNKSKADKKANKEKKYKNKTLEVDDTAKLIQEFELLDATVKGIDHWVPEEKRPRQREGGLFSKKIDTIEYCRKELKTLDDEIYTLQKRYRKFHPKNSIFVEFEDQYSAEIAHQCVLNHSPFTMTPSYIGVEPSDIDWMNMRLFWWEKIVRNVIAIAVVCVLVIFWATPVAFVGMISNINYITEKIHFLSFIKKTPKWLLGFITGLLPTVLLALLLTLLPMFIRAMAKTAGAPSYQERERFTHNAYFFFLFVNSFLITALASSAVATIQSIIDNPASVLSILADNLPKSSNFYISYLLLQAFTIAGGSLLQVVGLVLYFVLGAAFDTTLRKKWDRFSVLGSLDWGTTFPIFINLVCISLAFSIIAPMILLFAAAAMLLSYIAYAHNLSFVFVESPNCRGRHYSKALFQTFTGLYTGQVCLLGLFIVGKGYGPIVLQAIGLGFTAFAHIQLKRAFGRQIEYTPLDAMRALDGVSTTHSFSGHSEYLRKILGFKENFASQDFIDREKLVHAATRQEIDEKLHPEDSTSVAVPLMADRDFKKTKHNNFIVRFLRPDVYMSFLRVKELLPKFYYDVTPYEDDKTAYFQPVSAAKMPVLWIPQDPYGWSTQEIEKNKRVLKMYDTNSGFNSKGGIEFLGPPPY</sequence>
<evidence type="ECO:0000256" key="1">
    <source>
        <dbReference type="ARBA" id="ARBA00004141"/>
    </source>
</evidence>
<feature type="transmembrane region" description="Helical" evidence="7">
    <location>
        <begin position="488"/>
        <end position="516"/>
    </location>
</feature>
<dbReference type="GeneID" id="88174956"/>
<evidence type="ECO:0000313" key="13">
    <source>
        <dbReference type="Proteomes" id="UP001338582"/>
    </source>
</evidence>
<dbReference type="InterPro" id="IPR045122">
    <property type="entry name" value="Csc1-like"/>
</dbReference>
<evidence type="ECO:0000256" key="5">
    <source>
        <dbReference type="ARBA" id="ARBA00022989"/>
    </source>
</evidence>
<evidence type="ECO:0000256" key="3">
    <source>
        <dbReference type="ARBA" id="ARBA00022448"/>
    </source>
</evidence>
<keyword evidence="6 7" id="KW-0472">Membrane</keyword>
<dbReference type="GO" id="GO:0005227">
    <property type="term" value="F:calcium-activated cation channel activity"/>
    <property type="evidence" value="ECO:0007669"/>
    <property type="project" value="InterPro"/>
</dbReference>
<dbReference type="PANTHER" id="PTHR13018:SF26">
    <property type="entry name" value="DOMAIN PROTEIN, PUTATIVE (AFU_ORTHOLOGUE AFUA_5G10920)-RELATED"/>
    <property type="match status" value="1"/>
</dbReference>
<keyword evidence="4 7" id="KW-0812">Transmembrane</keyword>
<evidence type="ECO:0000259" key="8">
    <source>
        <dbReference type="Pfam" id="PF02714"/>
    </source>
</evidence>
<evidence type="ECO:0000256" key="7">
    <source>
        <dbReference type="SAM" id="Phobius"/>
    </source>
</evidence>
<feature type="transmembrane region" description="Helical" evidence="7">
    <location>
        <begin position="89"/>
        <end position="110"/>
    </location>
</feature>
<evidence type="ECO:0000256" key="6">
    <source>
        <dbReference type="ARBA" id="ARBA00023136"/>
    </source>
</evidence>
<feature type="transmembrane region" description="Helical" evidence="7">
    <location>
        <begin position="12"/>
        <end position="33"/>
    </location>
</feature>
<dbReference type="InterPro" id="IPR032880">
    <property type="entry name" value="CSC1/OSCA1-like_N"/>
</dbReference>
<comment type="subcellular location">
    <subcellularLocation>
        <location evidence="1">Membrane</location>
        <topology evidence="1">Multi-pass membrane protein</topology>
    </subcellularLocation>
</comment>
<protein>
    <recommendedName>
        <fullName evidence="14">DUF221-domain-containing protein</fullName>
    </recommendedName>
</protein>
<dbReference type="Proteomes" id="UP001338582">
    <property type="component" value="Chromosome 4"/>
</dbReference>
<dbReference type="InterPro" id="IPR022257">
    <property type="entry name" value="PHM7_ext"/>
</dbReference>